<dbReference type="InParanoid" id="A0A059CNX2"/>
<name>A0A059CNX2_EUCGR</name>
<evidence type="ECO:0000313" key="1">
    <source>
        <dbReference type="EMBL" id="KCW80163.1"/>
    </source>
</evidence>
<dbReference type="EMBL" id="KK198755">
    <property type="protein sequence ID" value="KCW80163.1"/>
    <property type="molecule type" value="Genomic_DNA"/>
</dbReference>
<proteinExistence type="predicted"/>
<protein>
    <submittedName>
        <fullName evidence="1">Uncharacterized protein</fullName>
    </submittedName>
</protein>
<dbReference type="Gramene" id="KCW80163">
    <property type="protein sequence ID" value="KCW80163"/>
    <property type="gene ID" value="EUGRSUZ_C01513"/>
</dbReference>
<reference evidence="1" key="1">
    <citation type="submission" date="2013-07" db="EMBL/GenBank/DDBJ databases">
        <title>The genome of Eucalyptus grandis.</title>
        <authorList>
            <person name="Schmutz J."/>
            <person name="Hayes R."/>
            <person name="Myburg A."/>
            <person name="Tuskan G."/>
            <person name="Grattapaglia D."/>
            <person name="Rokhsar D.S."/>
        </authorList>
    </citation>
    <scope>NUCLEOTIDE SEQUENCE</scope>
    <source>
        <tissue evidence="1">Leaf extractions</tissue>
    </source>
</reference>
<organism evidence="1">
    <name type="scientific">Eucalyptus grandis</name>
    <name type="common">Flooded gum</name>
    <dbReference type="NCBI Taxonomy" id="71139"/>
    <lineage>
        <taxon>Eukaryota</taxon>
        <taxon>Viridiplantae</taxon>
        <taxon>Streptophyta</taxon>
        <taxon>Embryophyta</taxon>
        <taxon>Tracheophyta</taxon>
        <taxon>Spermatophyta</taxon>
        <taxon>Magnoliopsida</taxon>
        <taxon>eudicotyledons</taxon>
        <taxon>Gunneridae</taxon>
        <taxon>Pentapetalae</taxon>
        <taxon>rosids</taxon>
        <taxon>malvids</taxon>
        <taxon>Myrtales</taxon>
        <taxon>Myrtaceae</taxon>
        <taxon>Myrtoideae</taxon>
        <taxon>Eucalypteae</taxon>
        <taxon>Eucalyptus</taxon>
    </lineage>
</organism>
<gene>
    <name evidence="1" type="ORF">EUGRSUZ_C01513</name>
</gene>
<sequence>MGAISKDVDVSNTRQLRRTEKVAGPLARVVNGEAVFQLLSSSFDTFATSCEPYIEHCNNNGRSSTLKSEAQD</sequence>
<accession>A0A059CNX2</accession>
<dbReference type="AlphaFoldDB" id="A0A059CNX2"/>